<proteinExistence type="predicted"/>
<dbReference type="AlphaFoldDB" id="A0A9P6GFC6"/>
<dbReference type="EMBL" id="WJXW01000007">
    <property type="protein sequence ID" value="KAF9734354.1"/>
    <property type="molecule type" value="Genomic_DNA"/>
</dbReference>
<dbReference type="InterPro" id="IPR036770">
    <property type="entry name" value="Ankyrin_rpt-contain_sf"/>
</dbReference>
<gene>
    <name evidence="1" type="ORF">PMIN01_07257</name>
</gene>
<comment type="caution">
    <text evidence="1">The sequence shown here is derived from an EMBL/GenBank/DDBJ whole genome shotgun (WGS) entry which is preliminary data.</text>
</comment>
<evidence type="ECO:0008006" key="3">
    <source>
        <dbReference type="Google" id="ProtNLM"/>
    </source>
</evidence>
<protein>
    <recommendedName>
        <fullName evidence="3">Ankyrin</fullName>
    </recommendedName>
</protein>
<name>A0A9P6GFC6_9PLEO</name>
<sequence>MGLLDLPVDLLRPIIRDIVLGPSHSSYRRLKVGCPPWANTDVISLARVNTVLETEVLLILEEARFLITNVTRPSSTFDLHPDYADFIARYVLIRPYSGATPWNAHFPALVDGVVDAIIQLRPQSAPLRTQMVTTLCRKASLHLLASKTVGDISWRSFNEHLLVAATHLKQLSVLAELLDQNPNLTHIHSDFFGFPLQAAIAADDVNLVRRLLLHGASFEHAVWLKDVVRARHAPRLLSVLTSQKNVIDVLRSSIRYVTDAIADAVELGKEDVAIALLQTQEDASGHGSMSFYLRKAVFEACRKSMHELLVLIIEAGAFVRTSAWTGPSLRHLLVAACKADEPAVLRMLLEKTKGLKTGVPLEDVLVQAMRTGTTNALRVLLDHGVRLSAVRAFKLLASVAPWPAVITSTPADATTALHHAVFLLEHKAVNLEALLAVEEHTGFGAAHLMMVAAHRGNFTLLEALARFGVPLDDMEFYAKAGCAAPVVAAEAYGREETAAKLRTLVVEKKMEAKRVVVEMSNRTKKADGVGEIGRGLDDVQHPARSPVVNVQYRRSAALASAIACGIGNGSRIRDQDLDDW</sequence>
<dbReference type="Gene3D" id="1.25.40.20">
    <property type="entry name" value="Ankyrin repeat-containing domain"/>
    <property type="match status" value="1"/>
</dbReference>
<reference evidence="1" key="1">
    <citation type="journal article" date="2020" name="Mol. Plant Microbe Interact.">
        <title>Genome Sequence of the Biocontrol Agent Coniothyrium minitans strain Conio (IMI 134523).</title>
        <authorList>
            <person name="Patel D."/>
            <person name="Shittu T.A."/>
            <person name="Baroncelli R."/>
            <person name="Muthumeenakshi S."/>
            <person name="Osborne T.H."/>
            <person name="Janganan T.K."/>
            <person name="Sreenivasaprasad S."/>
        </authorList>
    </citation>
    <scope>NUCLEOTIDE SEQUENCE</scope>
    <source>
        <strain evidence="1">Conio</strain>
    </source>
</reference>
<accession>A0A9P6GFC6</accession>
<evidence type="ECO:0000313" key="2">
    <source>
        <dbReference type="Proteomes" id="UP000756921"/>
    </source>
</evidence>
<dbReference type="OrthoDB" id="3787333at2759"/>
<keyword evidence="2" id="KW-1185">Reference proteome</keyword>
<evidence type="ECO:0000313" key="1">
    <source>
        <dbReference type="EMBL" id="KAF9734354.1"/>
    </source>
</evidence>
<dbReference type="Proteomes" id="UP000756921">
    <property type="component" value="Unassembled WGS sequence"/>
</dbReference>
<organism evidence="1 2">
    <name type="scientific">Paraphaeosphaeria minitans</name>
    <dbReference type="NCBI Taxonomy" id="565426"/>
    <lineage>
        <taxon>Eukaryota</taxon>
        <taxon>Fungi</taxon>
        <taxon>Dikarya</taxon>
        <taxon>Ascomycota</taxon>
        <taxon>Pezizomycotina</taxon>
        <taxon>Dothideomycetes</taxon>
        <taxon>Pleosporomycetidae</taxon>
        <taxon>Pleosporales</taxon>
        <taxon>Massarineae</taxon>
        <taxon>Didymosphaeriaceae</taxon>
        <taxon>Paraphaeosphaeria</taxon>
    </lineage>
</organism>
<dbReference type="SUPFAM" id="SSF48403">
    <property type="entry name" value="Ankyrin repeat"/>
    <property type="match status" value="1"/>
</dbReference>